<dbReference type="InterPro" id="IPR036271">
    <property type="entry name" value="Tet_transcr_reg_TetR-rel_C_sf"/>
</dbReference>
<evidence type="ECO:0000313" key="6">
    <source>
        <dbReference type="EMBL" id="KUN32399.1"/>
    </source>
</evidence>
<dbReference type="PROSITE" id="PS50977">
    <property type="entry name" value="HTH_TETR_2"/>
    <property type="match status" value="1"/>
</dbReference>
<evidence type="ECO:0000259" key="5">
    <source>
        <dbReference type="PROSITE" id="PS50977"/>
    </source>
</evidence>
<keyword evidence="3" id="KW-0804">Transcription</keyword>
<sequence>MVSQERAERTRGRLLEAAAREFSLQGYSGTSLQRVSRSAGVTMGALTFHFPTKPALAEAVHAQGSEITREAVARTGAEPAEERDYPLLQRVIRIAHAVAALLCEEPTVRAAGRLTRERVPGPADWTDSWLPDVRGLLDQASREKELRTGVDPEIVALLLRYLVLGVLDSPQPTEDCASHLSQLNAVWAVLLTGLIGTAVDPAQAEDAAG</sequence>
<dbReference type="PRINTS" id="PR00455">
    <property type="entry name" value="HTHTETR"/>
</dbReference>
<dbReference type="AlphaFoldDB" id="A0A117QJW0"/>
<accession>A0A117QJW0</accession>
<reference evidence="6 7" key="1">
    <citation type="submission" date="2015-10" db="EMBL/GenBank/DDBJ databases">
        <title>Draft genome sequence of Streptomyces corchorusii DSM 40340, type strain for the species Streptomyces corchorusii.</title>
        <authorList>
            <person name="Ruckert C."/>
            <person name="Winkler A."/>
            <person name="Kalinowski J."/>
            <person name="Kampfer P."/>
            <person name="Glaeser S."/>
        </authorList>
    </citation>
    <scope>NUCLEOTIDE SEQUENCE [LARGE SCALE GENOMIC DNA]</scope>
    <source>
        <strain evidence="6 7">DSM 40340</strain>
    </source>
</reference>
<comment type="caution">
    <text evidence="6">The sequence shown here is derived from an EMBL/GenBank/DDBJ whole genome shotgun (WGS) entry which is preliminary data.</text>
</comment>
<dbReference type="SUPFAM" id="SSF48498">
    <property type="entry name" value="Tetracyclin repressor-like, C-terminal domain"/>
    <property type="match status" value="1"/>
</dbReference>
<organism evidence="6 7">
    <name type="scientific">Streptomyces corchorusii</name>
    <name type="common">Streptomyces chibaensis</name>
    <dbReference type="NCBI Taxonomy" id="1903"/>
    <lineage>
        <taxon>Bacteria</taxon>
        <taxon>Bacillati</taxon>
        <taxon>Actinomycetota</taxon>
        <taxon>Actinomycetes</taxon>
        <taxon>Kitasatosporales</taxon>
        <taxon>Streptomycetaceae</taxon>
        <taxon>Streptomyces</taxon>
    </lineage>
</organism>
<dbReference type="InterPro" id="IPR050109">
    <property type="entry name" value="HTH-type_TetR-like_transc_reg"/>
</dbReference>
<protein>
    <submittedName>
        <fullName evidence="6">Gamma-butyrolactone receptor protein</fullName>
    </submittedName>
</protein>
<dbReference type="EMBL" id="LMWP01000002">
    <property type="protein sequence ID" value="KUN32399.1"/>
    <property type="molecule type" value="Genomic_DNA"/>
</dbReference>
<dbReference type="InterPro" id="IPR001647">
    <property type="entry name" value="HTH_TetR"/>
</dbReference>
<feature type="DNA-binding region" description="H-T-H motif" evidence="4">
    <location>
        <begin position="31"/>
        <end position="50"/>
    </location>
</feature>
<dbReference type="PROSITE" id="PS01081">
    <property type="entry name" value="HTH_TETR_1"/>
    <property type="match status" value="1"/>
</dbReference>
<gene>
    <name evidence="6" type="ORF">AQJ11_02400</name>
</gene>
<dbReference type="Gene3D" id="1.10.357.10">
    <property type="entry name" value="Tetracycline Repressor, domain 2"/>
    <property type="match status" value="1"/>
</dbReference>
<dbReference type="SUPFAM" id="SSF46689">
    <property type="entry name" value="Homeodomain-like"/>
    <property type="match status" value="1"/>
</dbReference>
<dbReference type="InterPro" id="IPR009057">
    <property type="entry name" value="Homeodomain-like_sf"/>
</dbReference>
<evidence type="ECO:0000256" key="3">
    <source>
        <dbReference type="ARBA" id="ARBA00023163"/>
    </source>
</evidence>
<evidence type="ECO:0000256" key="4">
    <source>
        <dbReference type="PROSITE-ProRule" id="PRU00335"/>
    </source>
</evidence>
<name>A0A117QJW0_STRCK</name>
<evidence type="ECO:0000313" key="7">
    <source>
        <dbReference type="Proteomes" id="UP000053398"/>
    </source>
</evidence>
<dbReference type="GO" id="GO:0003700">
    <property type="term" value="F:DNA-binding transcription factor activity"/>
    <property type="evidence" value="ECO:0007669"/>
    <property type="project" value="TreeGrafter"/>
</dbReference>
<dbReference type="PANTHER" id="PTHR30055">
    <property type="entry name" value="HTH-TYPE TRANSCRIPTIONAL REGULATOR RUTR"/>
    <property type="match status" value="1"/>
</dbReference>
<proteinExistence type="predicted"/>
<dbReference type="Pfam" id="PF00440">
    <property type="entry name" value="TetR_N"/>
    <property type="match status" value="1"/>
</dbReference>
<keyword evidence="7" id="KW-1185">Reference proteome</keyword>
<dbReference type="RefSeq" id="WP_014672604.1">
    <property type="nucleotide sequence ID" value="NZ_KQ948351.1"/>
</dbReference>
<feature type="domain" description="HTH tetR-type" evidence="5">
    <location>
        <begin position="8"/>
        <end position="68"/>
    </location>
</feature>
<dbReference type="GO" id="GO:0000976">
    <property type="term" value="F:transcription cis-regulatory region binding"/>
    <property type="evidence" value="ECO:0007669"/>
    <property type="project" value="TreeGrafter"/>
</dbReference>
<evidence type="ECO:0000256" key="1">
    <source>
        <dbReference type="ARBA" id="ARBA00023015"/>
    </source>
</evidence>
<dbReference type="Proteomes" id="UP000053398">
    <property type="component" value="Unassembled WGS sequence"/>
</dbReference>
<evidence type="ECO:0000256" key="2">
    <source>
        <dbReference type="ARBA" id="ARBA00023125"/>
    </source>
</evidence>
<keyword evidence="6" id="KW-0675">Receptor</keyword>
<dbReference type="PANTHER" id="PTHR30055:SF234">
    <property type="entry name" value="HTH-TYPE TRANSCRIPTIONAL REGULATOR BETI"/>
    <property type="match status" value="1"/>
</dbReference>
<dbReference type="InterPro" id="IPR023772">
    <property type="entry name" value="DNA-bd_HTH_TetR-type_CS"/>
</dbReference>
<keyword evidence="1" id="KW-0805">Transcription regulation</keyword>
<keyword evidence="2 4" id="KW-0238">DNA-binding</keyword>